<dbReference type="Proteomes" id="UP000441797">
    <property type="component" value="Unassembled WGS sequence"/>
</dbReference>
<dbReference type="GO" id="GO:0016787">
    <property type="term" value="F:hydrolase activity"/>
    <property type="evidence" value="ECO:0007669"/>
    <property type="project" value="UniProtKB-KW"/>
</dbReference>
<dbReference type="InterPro" id="IPR050228">
    <property type="entry name" value="Carboxylesterase_BioH"/>
</dbReference>
<keyword evidence="3" id="KW-1185">Reference proteome</keyword>
<dbReference type="RefSeq" id="WP_105221182.1">
    <property type="nucleotide sequence ID" value="NZ_CAWNSU010000082.1"/>
</dbReference>
<feature type="domain" description="AB hydrolase-1" evidence="1">
    <location>
        <begin position="28"/>
        <end position="262"/>
    </location>
</feature>
<reference evidence="2 3" key="1">
    <citation type="journal article" date="2019" name="Front. Microbiol.">
        <title>Genomic Features for Desiccation Tolerance and Sugar Biosynthesis in the Extremophile Gloeocapsopsis sp. UTEX B3054.</title>
        <authorList>
            <person name="Urrejola C."/>
            <person name="Alcorta J."/>
            <person name="Salas L."/>
            <person name="Vasquez M."/>
            <person name="Polz M.F."/>
            <person name="Vicuna R."/>
            <person name="Diez B."/>
        </authorList>
    </citation>
    <scope>NUCLEOTIDE SEQUENCE [LARGE SCALE GENOMIC DNA]</scope>
    <source>
        <strain evidence="2 3">1H9</strain>
    </source>
</reference>
<dbReference type="PRINTS" id="PR00111">
    <property type="entry name" value="ABHYDROLASE"/>
</dbReference>
<proteinExistence type="predicted"/>
<dbReference type="InterPro" id="IPR000073">
    <property type="entry name" value="AB_hydrolase_1"/>
</dbReference>
<dbReference type="SUPFAM" id="SSF53474">
    <property type="entry name" value="alpha/beta-Hydrolases"/>
    <property type="match status" value="1"/>
</dbReference>
<accession>A0A6N8FU30</accession>
<dbReference type="PANTHER" id="PTHR43194:SF2">
    <property type="entry name" value="PEROXISOMAL MEMBRANE PROTEIN LPX1"/>
    <property type="match status" value="1"/>
</dbReference>
<comment type="caution">
    <text evidence="2">The sequence shown here is derived from an EMBL/GenBank/DDBJ whole genome shotgun (WGS) entry which is preliminary data.</text>
</comment>
<sequence length="280" mass="31548">MNTENQIKVGSLEWFYRETKPSKSLDKPPVLLLHGIPAQSYSWTAIMPTLAEKGFRAIAPDWIGFGFSAKPDRRDFAYTPDAFLTAFAELIEALEISRFSLVVQGFLGSVGLQYALRHPQQIERLAILNAPISLSAKLPWKLKQLGLLFMGDMLTQDPLLVDRTLEGGSRYQIGEKDLNVYRKPFLTSSAAGRSLLATVRNLQLQSSLAEIASGLQQWQQPTMVIWGTKDPWLSITDVQNAVESFNNVELIQIPEAGHYPQEHWSEKVGDFLQLFLRRTT</sequence>
<dbReference type="AlphaFoldDB" id="A0A6N8FU30"/>
<keyword evidence="2" id="KW-0378">Hydrolase</keyword>
<evidence type="ECO:0000313" key="3">
    <source>
        <dbReference type="Proteomes" id="UP000441797"/>
    </source>
</evidence>
<dbReference type="InterPro" id="IPR000639">
    <property type="entry name" value="Epox_hydrolase-like"/>
</dbReference>
<dbReference type="Gene3D" id="3.40.50.1820">
    <property type="entry name" value="alpha/beta hydrolase"/>
    <property type="match status" value="1"/>
</dbReference>
<dbReference type="PANTHER" id="PTHR43194">
    <property type="entry name" value="HYDROLASE ALPHA/BETA FOLD FAMILY"/>
    <property type="match status" value="1"/>
</dbReference>
<evidence type="ECO:0000259" key="1">
    <source>
        <dbReference type="Pfam" id="PF00561"/>
    </source>
</evidence>
<organism evidence="2 3">
    <name type="scientific">Gloeocapsopsis dulcis AAB1 = 1H9</name>
    <dbReference type="NCBI Taxonomy" id="1433147"/>
    <lineage>
        <taxon>Bacteria</taxon>
        <taxon>Bacillati</taxon>
        <taxon>Cyanobacteriota</taxon>
        <taxon>Cyanophyceae</taxon>
        <taxon>Oscillatoriophycideae</taxon>
        <taxon>Chroococcales</taxon>
        <taxon>Chroococcaceae</taxon>
        <taxon>Gloeocapsopsis</taxon>
        <taxon>Gloeocapsopsis dulcis</taxon>
    </lineage>
</organism>
<dbReference type="PRINTS" id="PR00412">
    <property type="entry name" value="EPOXHYDRLASE"/>
</dbReference>
<dbReference type="EMBL" id="NAPY01000004">
    <property type="protein sequence ID" value="MUL35667.1"/>
    <property type="molecule type" value="Genomic_DNA"/>
</dbReference>
<dbReference type="InterPro" id="IPR029058">
    <property type="entry name" value="AB_hydrolase_fold"/>
</dbReference>
<gene>
    <name evidence="2" type="ORF">BWI75_04700</name>
</gene>
<evidence type="ECO:0000313" key="2">
    <source>
        <dbReference type="EMBL" id="MUL35667.1"/>
    </source>
</evidence>
<dbReference type="Pfam" id="PF00561">
    <property type="entry name" value="Abhydrolase_1"/>
    <property type="match status" value="1"/>
</dbReference>
<name>A0A6N8FU30_9CHRO</name>
<protein>
    <submittedName>
        <fullName evidence="2">Hydrolase</fullName>
    </submittedName>
</protein>